<dbReference type="Proteomes" id="UP000199671">
    <property type="component" value="Unassembled WGS sequence"/>
</dbReference>
<keyword evidence="2" id="KW-0238">DNA-binding</keyword>
<evidence type="ECO:0000313" key="6">
    <source>
        <dbReference type="EMBL" id="SDN14447.1"/>
    </source>
</evidence>
<sequence>MTGRSIANGQGTTAPATWSYRLLLYEEFLLAIMYGGRSAAIQAVAYTPRRPPRPEGGAARAGAERSPPDLRPEQPGVTTAIRPISKARGAANSLASKRIPSRHLIARGWAETLSDLGLDTESPRGDTTEVDDDARTEGIRSFVEGCISGQATAIIAHSDEAALVVVELLAKRGLSVPGDVCRGTSPSSPTTTRSPNSRARRLPRCARPRRNSARSPCSCCSNVLATRHEPFVRRRRPPP</sequence>
<feature type="domain" description="Transcriptional regulator LacI/GalR-like sensor" evidence="5">
    <location>
        <begin position="101"/>
        <end position="180"/>
    </location>
</feature>
<dbReference type="InterPro" id="IPR028082">
    <property type="entry name" value="Peripla_BP_I"/>
</dbReference>
<reference evidence="6 7" key="1">
    <citation type="submission" date="2016-10" db="EMBL/GenBank/DDBJ databases">
        <authorList>
            <person name="de Groot N.N."/>
        </authorList>
    </citation>
    <scope>NUCLEOTIDE SEQUENCE [LARGE SCALE GENOMIC DNA]</scope>
    <source>
        <strain evidence="6 7">KPR-7B</strain>
    </source>
</reference>
<keyword evidence="3" id="KW-0804">Transcription</keyword>
<dbReference type="Gene3D" id="3.40.50.2300">
    <property type="match status" value="1"/>
</dbReference>
<feature type="region of interest" description="Disordered" evidence="4">
    <location>
        <begin position="179"/>
        <end position="218"/>
    </location>
</feature>
<evidence type="ECO:0000256" key="3">
    <source>
        <dbReference type="ARBA" id="ARBA00023163"/>
    </source>
</evidence>
<dbReference type="EMBL" id="FNHU01000015">
    <property type="protein sequence ID" value="SDN14447.1"/>
    <property type="molecule type" value="Genomic_DNA"/>
</dbReference>
<dbReference type="InterPro" id="IPR046335">
    <property type="entry name" value="LacI/GalR-like_sensor"/>
</dbReference>
<proteinExistence type="predicted"/>
<feature type="compositionally biased region" description="Basic and acidic residues" evidence="4">
    <location>
        <begin position="62"/>
        <end position="72"/>
    </location>
</feature>
<dbReference type="Pfam" id="PF13377">
    <property type="entry name" value="Peripla_BP_3"/>
    <property type="match status" value="1"/>
</dbReference>
<feature type="region of interest" description="Disordered" evidence="4">
    <location>
        <begin position="48"/>
        <end position="76"/>
    </location>
</feature>
<protein>
    <submittedName>
        <fullName evidence="6">Substrate-binding protein-like domain-containing protein</fullName>
    </submittedName>
</protein>
<feature type="compositionally biased region" description="Low complexity" evidence="4">
    <location>
        <begin position="182"/>
        <end position="197"/>
    </location>
</feature>
<organism evidence="6 7">
    <name type="scientific">Actinomyces ruminicola</name>
    <dbReference type="NCBI Taxonomy" id="332524"/>
    <lineage>
        <taxon>Bacteria</taxon>
        <taxon>Bacillati</taxon>
        <taxon>Actinomycetota</taxon>
        <taxon>Actinomycetes</taxon>
        <taxon>Actinomycetales</taxon>
        <taxon>Actinomycetaceae</taxon>
        <taxon>Actinomyces</taxon>
    </lineage>
</organism>
<feature type="compositionally biased region" description="Basic residues" evidence="4">
    <location>
        <begin position="198"/>
        <end position="212"/>
    </location>
</feature>
<dbReference type="OrthoDB" id="3252280at2"/>
<evidence type="ECO:0000256" key="2">
    <source>
        <dbReference type="ARBA" id="ARBA00023125"/>
    </source>
</evidence>
<dbReference type="AlphaFoldDB" id="A0A1G9YZU0"/>
<accession>A0A1G9YZU0</accession>
<evidence type="ECO:0000313" key="7">
    <source>
        <dbReference type="Proteomes" id="UP000199671"/>
    </source>
</evidence>
<evidence type="ECO:0000256" key="4">
    <source>
        <dbReference type="SAM" id="MobiDB-lite"/>
    </source>
</evidence>
<name>A0A1G9YZU0_9ACTO</name>
<gene>
    <name evidence="6" type="ORF">SAMN04487766_11517</name>
</gene>
<keyword evidence="1" id="KW-0805">Transcription regulation</keyword>
<dbReference type="SUPFAM" id="SSF53822">
    <property type="entry name" value="Periplasmic binding protein-like I"/>
    <property type="match status" value="1"/>
</dbReference>
<evidence type="ECO:0000256" key="1">
    <source>
        <dbReference type="ARBA" id="ARBA00023015"/>
    </source>
</evidence>
<evidence type="ECO:0000259" key="5">
    <source>
        <dbReference type="Pfam" id="PF13377"/>
    </source>
</evidence>
<dbReference type="GO" id="GO:0003677">
    <property type="term" value="F:DNA binding"/>
    <property type="evidence" value="ECO:0007669"/>
    <property type="project" value="UniProtKB-KW"/>
</dbReference>